<dbReference type="Proteomes" id="UP000887564">
    <property type="component" value="Unplaced"/>
</dbReference>
<sequence length="82" mass="9767">MAFVPPDNLRRLIRQYYRQQGKPIPKNTTFSPNSFLFVRYQCEFGYELADEVDTMFCDNRQWVMTPPKCRGKGRLNISLSER</sequence>
<proteinExistence type="predicted"/>
<dbReference type="InterPro" id="IPR035976">
    <property type="entry name" value="Sushi/SCR/CCP_sf"/>
</dbReference>
<evidence type="ECO:0000313" key="4">
    <source>
        <dbReference type="WBParaSite" id="PEQ_0000659501-mRNA-1"/>
    </source>
</evidence>
<evidence type="ECO:0000259" key="2">
    <source>
        <dbReference type="Pfam" id="PF00084"/>
    </source>
</evidence>
<evidence type="ECO:0000256" key="1">
    <source>
        <dbReference type="ARBA" id="ARBA00023157"/>
    </source>
</evidence>
<dbReference type="Gene3D" id="2.10.70.10">
    <property type="entry name" value="Complement Module, domain 1"/>
    <property type="match status" value="1"/>
</dbReference>
<evidence type="ECO:0000313" key="3">
    <source>
        <dbReference type="Proteomes" id="UP000887564"/>
    </source>
</evidence>
<keyword evidence="3" id="KW-1185">Reference proteome</keyword>
<organism evidence="3 4">
    <name type="scientific">Parascaris equorum</name>
    <name type="common">Equine roundworm</name>
    <dbReference type="NCBI Taxonomy" id="6256"/>
    <lineage>
        <taxon>Eukaryota</taxon>
        <taxon>Metazoa</taxon>
        <taxon>Ecdysozoa</taxon>
        <taxon>Nematoda</taxon>
        <taxon>Chromadorea</taxon>
        <taxon>Rhabditida</taxon>
        <taxon>Spirurina</taxon>
        <taxon>Ascaridomorpha</taxon>
        <taxon>Ascaridoidea</taxon>
        <taxon>Ascarididae</taxon>
        <taxon>Parascaris</taxon>
    </lineage>
</organism>
<dbReference type="Pfam" id="PF00084">
    <property type="entry name" value="Sushi"/>
    <property type="match status" value="1"/>
</dbReference>
<reference evidence="4" key="1">
    <citation type="submission" date="2022-11" db="UniProtKB">
        <authorList>
            <consortium name="WormBaseParasite"/>
        </authorList>
    </citation>
    <scope>IDENTIFICATION</scope>
</reference>
<dbReference type="InterPro" id="IPR000436">
    <property type="entry name" value="Sushi_SCR_CCP_dom"/>
</dbReference>
<keyword evidence="1" id="KW-1015">Disulfide bond</keyword>
<dbReference type="CDD" id="cd00033">
    <property type="entry name" value="CCP"/>
    <property type="match status" value="1"/>
</dbReference>
<name>A0A914RX52_PAREQ</name>
<dbReference type="WBParaSite" id="PEQ_0000659501-mRNA-1">
    <property type="protein sequence ID" value="PEQ_0000659501-mRNA-1"/>
    <property type="gene ID" value="PEQ_0000659501"/>
</dbReference>
<protein>
    <submittedName>
        <fullName evidence="4">Sushi domain-containing protein</fullName>
    </submittedName>
</protein>
<feature type="domain" description="Sushi" evidence="2">
    <location>
        <begin position="38"/>
        <end position="69"/>
    </location>
</feature>
<dbReference type="SUPFAM" id="SSF57535">
    <property type="entry name" value="Complement control module/SCR domain"/>
    <property type="match status" value="1"/>
</dbReference>
<dbReference type="AlphaFoldDB" id="A0A914RX52"/>
<accession>A0A914RX52</accession>